<evidence type="ECO:0000313" key="9">
    <source>
        <dbReference type="EMBL" id="JAG23118.1"/>
    </source>
</evidence>
<keyword evidence="3" id="KW-0808">Transferase</keyword>
<dbReference type="PANTHER" id="PTHR23245">
    <property type="entry name" value="TRNA METHYLTRANSFERASE"/>
    <property type="match status" value="1"/>
</dbReference>
<name>A0A0A9WQ00_LYGHE</name>
<dbReference type="GO" id="GO:0031591">
    <property type="term" value="P:wybutosine biosynthetic process"/>
    <property type="evidence" value="ECO:0007669"/>
    <property type="project" value="TreeGrafter"/>
</dbReference>
<dbReference type="GO" id="GO:0008175">
    <property type="term" value="F:tRNA methyltransferase activity"/>
    <property type="evidence" value="ECO:0007669"/>
    <property type="project" value="TreeGrafter"/>
</dbReference>
<dbReference type="EMBL" id="GBHO01033740">
    <property type="protein sequence ID" value="JAG09864.1"/>
    <property type="molecule type" value="Transcribed_RNA"/>
</dbReference>
<dbReference type="GO" id="GO:0030488">
    <property type="term" value="P:tRNA methylation"/>
    <property type="evidence" value="ECO:0007669"/>
    <property type="project" value="TreeGrafter"/>
</dbReference>
<reference evidence="8" key="1">
    <citation type="journal article" date="2014" name="PLoS ONE">
        <title>Transcriptome-Based Identification of ABC Transporters in the Western Tarnished Plant Bug Lygus hesperus.</title>
        <authorList>
            <person name="Hull J.J."/>
            <person name="Chaney K."/>
            <person name="Geib S.M."/>
            <person name="Fabrick J.A."/>
            <person name="Brent C.S."/>
            <person name="Walsh D."/>
            <person name="Lavine L.C."/>
        </authorList>
    </citation>
    <scope>NUCLEOTIDE SEQUENCE</scope>
</reference>
<dbReference type="Pfam" id="PF25133">
    <property type="entry name" value="TYW2_N_2"/>
    <property type="match status" value="1"/>
</dbReference>
<dbReference type="CDD" id="cd02440">
    <property type="entry name" value="AdoMet_MTases"/>
    <property type="match status" value="1"/>
</dbReference>
<evidence type="ECO:0000256" key="3">
    <source>
        <dbReference type="ARBA" id="ARBA00022679"/>
    </source>
</evidence>
<reference evidence="10" key="3">
    <citation type="journal article" date="2016" name="Gigascience">
        <title>De novo construction of an expanded transcriptome assembly for the western tarnished plant bug, Lygus hesperus.</title>
        <authorList>
            <person name="Tassone E.E."/>
            <person name="Geib S.M."/>
            <person name="Hall B."/>
            <person name="Fabrick J.A."/>
            <person name="Brent C.S."/>
            <person name="Hull J.J."/>
        </authorList>
    </citation>
    <scope>NUCLEOTIDE SEQUENCE</scope>
</reference>
<evidence type="ECO:0000256" key="5">
    <source>
        <dbReference type="ARBA" id="ARBA00022694"/>
    </source>
</evidence>
<comment type="pathway">
    <text evidence="1">tRNA modification; wybutosine-tRNA(Phe) biosynthesis.</text>
</comment>
<dbReference type="AlphaFoldDB" id="A0A0A9WQ00"/>
<evidence type="ECO:0000313" key="10">
    <source>
        <dbReference type="EMBL" id="JAQ11731.1"/>
    </source>
</evidence>
<dbReference type="InterPro" id="IPR056743">
    <property type="entry name" value="TRM5-TYW2-like_MTfase"/>
</dbReference>
<dbReference type="InterPro" id="IPR056744">
    <property type="entry name" value="TRM5/TYW2-like_N"/>
</dbReference>
<evidence type="ECO:0000313" key="8">
    <source>
        <dbReference type="EMBL" id="JAG09864.1"/>
    </source>
</evidence>
<dbReference type="EMBL" id="GDHC01006898">
    <property type="protein sequence ID" value="JAQ11731.1"/>
    <property type="molecule type" value="Transcribed_RNA"/>
</dbReference>
<feature type="domain" description="SAM-dependent methyltransferase TRM5/TYW2-type" evidence="7">
    <location>
        <begin position="39"/>
        <end position="354"/>
    </location>
</feature>
<reference evidence="8" key="2">
    <citation type="submission" date="2014-07" db="EMBL/GenBank/DDBJ databases">
        <authorList>
            <person name="Hull J."/>
        </authorList>
    </citation>
    <scope>NUCLEOTIDE SEQUENCE</scope>
</reference>
<dbReference type="Gene3D" id="3.30.300.110">
    <property type="entry name" value="Met-10+ protein-like domains"/>
    <property type="match status" value="1"/>
</dbReference>
<accession>A0A0A9WQ00</accession>
<comment type="catalytic activity">
    <reaction evidence="6">
        <text>4-demethylwyosine(37) in tRNA(Phe) + S-adenosyl-L-methionine = 4-demethyl-7-[(3S)-3-amino-3-carboxypropyl]wyosine(37) in tRNA(Phe) + S-methyl-5'-thioadenosine + H(+)</text>
        <dbReference type="Rhea" id="RHEA:36355"/>
        <dbReference type="Rhea" id="RHEA-COMP:10164"/>
        <dbReference type="Rhea" id="RHEA-COMP:10378"/>
        <dbReference type="ChEBI" id="CHEBI:15378"/>
        <dbReference type="ChEBI" id="CHEBI:17509"/>
        <dbReference type="ChEBI" id="CHEBI:59789"/>
        <dbReference type="ChEBI" id="CHEBI:64315"/>
        <dbReference type="ChEBI" id="CHEBI:73550"/>
        <dbReference type="EC" id="2.5.1.114"/>
    </reaction>
</comment>
<dbReference type="GO" id="GO:0005737">
    <property type="term" value="C:cytoplasm"/>
    <property type="evidence" value="ECO:0007669"/>
    <property type="project" value="TreeGrafter"/>
</dbReference>
<organism evidence="8">
    <name type="scientific">Lygus hesperus</name>
    <name type="common">Western plant bug</name>
    <dbReference type="NCBI Taxonomy" id="30085"/>
    <lineage>
        <taxon>Eukaryota</taxon>
        <taxon>Metazoa</taxon>
        <taxon>Ecdysozoa</taxon>
        <taxon>Arthropoda</taxon>
        <taxon>Hexapoda</taxon>
        <taxon>Insecta</taxon>
        <taxon>Pterygota</taxon>
        <taxon>Neoptera</taxon>
        <taxon>Paraneoptera</taxon>
        <taxon>Hemiptera</taxon>
        <taxon>Heteroptera</taxon>
        <taxon>Panheteroptera</taxon>
        <taxon>Cimicomorpha</taxon>
        <taxon>Miridae</taxon>
        <taxon>Mirini</taxon>
        <taxon>Lygus</taxon>
    </lineage>
</organism>
<keyword evidence="4" id="KW-0949">S-adenosyl-L-methionine</keyword>
<dbReference type="EC" id="2.5.1.114" evidence="2"/>
<dbReference type="EMBL" id="GBHO01020486">
    <property type="protein sequence ID" value="JAG23118.1"/>
    <property type="molecule type" value="Transcribed_RNA"/>
</dbReference>
<keyword evidence="5" id="KW-0819">tRNA processing</keyword>
<dbReference type="PANTHER" id="PTHR23245:SF25">
    <property type="entry name" value="TRNA WYBUTOSINE-SYNTHESIZING PROTEIN 2 HOMOLOG"/>
    <property type="match status" value="1"/>
</dbReference>
<dbReference type="GO" id="GO:0102522">
    <property type="term" value="F:tRNA 4-demethylwyosine alpha-amino-alpha-carboxypropyltransferase activity"/>
    <property type="evidence" value="ECO:0007669"/>
    <property type="project" value="UniProtKB-EC"/>
</dbReference>
<evidence type="ECO:0000256" key="1">
    <source>
        <dbReference type="ARBA" id="ARBA00004797"/>
    </source>
</evidence>
<evidence type="ECO:0000256" key="6">
    <source>
        <dbReference type="ARBA" id="ARBA00049400"/>
    </source>
</evidence>
<dbReference type="Gene3D" id="3.40.50.150">
    <property type="entry name" value="Vaccinia Virus protein VP39"/>
    <property type="match status" value="1"/>
</dbReference>
<dbReference type="InterPro" id="IPR030382">
    <property type="entry name" value="MeTrfase_TRM5/TYW2"/>
</dbReference>
<gene>
    <name evidence="10" type="primary">trmt12_0</name>
    <name evidence="8" type="ORF">CM83_64696</name>
    <name evidence="9" type="ORF">CM83_64697</name>
    <name evidence="10" type="ORF">g.72333</name>
</gene>
<sequence length="361" mass="40883">MKNSKGSKCKHKLRDSIIEYMMKINLWEEELMGEIPTTFEKYGGLILFNSPSFSHSKWHEAGEDLWSLVCSLLNGDRIAIKGHIKDDTFRTPQVKLIYGKSSLVEFTDNGIKYRWDIEKTMFSRGNVTERHRIARLDCTNEVVVDLYAGIGYFTLPYLVHANAKHLHACEWNPDALESLRYNLSLNGVSERCTIYEGDNRLVCPKNIANRVNLGLIPSSEPSWEIACQALLSTGGILYVHQNIESKVCSSKIAHCDACANLKKTSPKLEGTATAAAKLVSRLEKDVIVSDSNNFSVTWKMPEWYSFSLHLSHKLLTFVESYHEGNWTVCVSEVFKVKSYAPHVDHIVLSVKCFPTTSQLLK</sequence>
<evidence type="ECO:0000256" key="2">
    <source>
        <dbReference type="ARBA" id="ARBA00012265"/>
    </source>
</evidence>
<dbReference type="SUPFAM" id="SSF53335">
    <property type="entry name" value="S-adenosyl-L-methionine-dependent methyltransferases"/>
    <property type="match status" value="1"/>
</dbReference>
<dbReference type="InterPro" id="IPR029063">
    <property type="entry name" value="SAM-dependent_MTases_sf"/>
</dbReference>
<evidence type="ECO:0000259" key="7">
    <source>
        <dbReference type="PROSITE" id="PS51684"/>
    </source>
</evidence>
<evidence type="ECO:0000256" key="4">
    <source>
        <dbReference type="ARBA" id="ARBA00022691"/>
    </source>
</evidence>
<protein>
    <recommendedName>
        <fullName evidence="2">tRNA(Phe) (4-demethylwyosine(37)-C(7)) aminocarboxypropyltransferase</fullName>
        <ecNumber evidence="2">2.5.1.114</ecNumber>
    </recommendedName>
</protein>
<dbReference type="Pfam" id="PF02475">
    <property type="entry name" value="TRM5-TYW2_MTfase"/>
    <property type="match status" value="1"/>
</dbReference>
<proteinExistence type="predicted"/>
<dbReference type="PROSITE" id="PS51684">
    <property type="entry name" value="SAM_MT_TRM5_TYW2"/>
    <property type="match status" value="1"/>
</dbReference>